<comment type="caution">
    <text evidence="3">The sequence shown here is derived from an EMBL/GenBank/DDBJ whole genome shotgun (WGS) entry which is preliminary data.</text>
</comment>
<feature type="signal peptide" evidence="2">
    <location>
        <begin position="1"/>
        <end position="18"/>
    </location>
</feature>
<feature type="region of interest" description="Disordered" evidence="1">
    <location>
        <begin position="26"/>
        <end position="55"/>
    </location>
</feature>
<keyword evidence="4" id="KW-1185">Reference proteome</keyword>
<feature type="compositionally biased region" description="Low complexity" evidence="1">
    <location>
        <begin position="33"/>
        <end position="48"/>
    </location>
</feature>
<evidence type="ECO:0000256" key="1">
    <source>
        <dbReference type="SAM" id="MobiDB-lite"/>
    </source>
</evidence>
<protein>
    <submittedName>
        <fullName evidence="3">Uncharacterized protein</fullName>
    </submittedName>
</protein>
<reference evidence="3 4" key="1">
    <citation type="submission" date="2024-10" db="EMBL/GenBank/DDBJ databases">
        <title>Updated reference genomes for cyclostephanoid diatoms.</title>
        <authorList>
            <person name="Roberts W.R."/>
            <person name="Alverson A.J."/>
        </authorList>
    </citation>
    <scope>NUCLEOTIDE SEQUENCE [LARGE SCALE GENOMIC DNA]</scope>
    <source>
        <strain evidence="3 4">AJA010-31</strain>
    </source>
</reference>
<evidence type="ECO:0000256" key="2">
    <source>
        <dbReference type="SAM" id="SignalP"/>
    </source>
</evidence>
<organism evidence="3 4">
    <name type="scientific">Cyclotella atomus</name>
    <dbReference type="NCBI Taxonomy" id="382360"/>
    <lineage>
        <taxon>Eukaryota</taxon>
        <taxon>Sar</taxon>
        <taxon>Stramenopiles</taxon>
        <taxon>Ochrophyta</taxon>
        <taxon>Bacillariophyta</taxon>
        <taxon>Coscinodiscophyceae</taxon>
        <taxon>Thalassiosirophycidae</taxon>
        <taxon>Stephanodiscales</taxon>
        <taxon>Stephanodiscaceae</taxon>
        <taxon>Cyclotella</taxon>
    </lineage>
</organism>
<keyword evidence="2" id="KW-0732">Signal</keyword>
<proteinExistence type="predicted"/>
<evidence type="ECO:0000313" key="3">
    <source>
        <dbReference type="EMBL" id="KAL3772690.1"/>
    </source>
</evidence>
<gene>
    <name evidence="3" type="ORF">ACHAWO_003362</name>
</gene>
<accession>A0ABD3N9J1</accession>
<dbReference type="Proteomes" id="UP001530400">
    <property type="component" value="Unassembled WGS sequence"/>
</dbReference>
<dbReference type="AlphaFoldDB" id="A0ABD3N9J1"/>
<dbReference type="EMBL" id="JALLPJ020001262">
    <property type="protein sequence ID" value="KAL3772690.1"/>
    <property type="molecule type" value="Genomic_DNA"/>
</dbReference>
<evidence type="ECO:0000313" key="4">
    <source>
        <dbReference type="Proteomes" id="UP001530400"/>
    </source>
</evidence>
<sequence length="282" mass="31492">MNFLLLLLSLTATAIVTAFQSPLSTQYHGHVGSSSSSSLKSTEAASTEMDQMNDDKDRLYVPSKRDDYYQGNVARYLLDLDEEGATFDFCGGMMFQLCLTEKLKSHLQSIASSSPNNSQQQPILHPATQSLMSRIPNYTKSSYADNISTFHGREIRRVPNANGGMGFVLQLSYSDPSTYSDTSTNDGKAVDPEGWSNQEISTYDGWRGDTFRKWRNAQLYTDEGFESFTAKFGKEAYGLNHRFYLHLDNANRMWLSAEDGCEGTPKMSGNLFGKIGQMLFGK</sequence>
<feature type="chain" id="PRO_5044811656" evidence="2">
    <location>
        <begin position="19"/>
        <end position="282"/>
    </location>
</feature>
<name>A0ABD3N9J1_9STRA</name>